<dbReference type="Pfam" id="PF03771">
    <property type="entry name" value="SPDY"/>
    <property type="match status" value="2"/>
</dbReference>
<keyword evidence="3" id="KW-1185">Reference proteome</keyword>
<proteinExistence type="predicted"/>
<evidence type="ECO:0000313" key="3">
    <source>
        <dbReference type="Proteomes" id="UP001551176"/>
    </source>
</evidence>
<name>A0ABV3BX33_9ACTN</name>
<accession>A0ABV3BX33</accession>
<protein>
    <submittedName>
        <fullName evidence="2">DUF317 domain-containing protein</fullName>
    </submittedName>
</protein>
<dbReference type="RefSeq" id="WP_359356196.1">
    <property type="nucleotide sequence ID" value="NZ_JBEYXV010000021.1"/>
</dbReference>
<dbReference type="InterPro" id="IPR005523">
    <property type="entry name" value="DUF317_SPDY"/>
</dbReference>
<feature type="domain" description="DUF317" evidence="1">
    <location>
        <begin position="119"/>
        <end position="168"/>
    </location>
</feature>
<gene>
    <name evidence="2" type="ORF">ABZ921_33615</name>
</gene>
<reference evidence="2 3" key="1">
    <citation type="submission" date="2024-06" db="EMBL/GenBank/DDBJ databases">
        <title>The Natural Products Discovery Center: Release of the First 8490 Sequenced Strains for Exploring Actinobacteria Biosynthetic Diversity.</title>
        <authorList>
            <person name="Kalkreuter E."/>
            <person name="Kautsar S.A."/>
            <person name="Yang D."/>
            <person name="Bader C.D."/>
            <person name="Teijaro C.N."/>
            <person name="Fluegel L."/>
            <person name="Davis C.M."/>
            <person name="Simpson J.R."/>
            <person name="Lauterbach L."/>
            <person name="Steele A.D."/>
            <person name="Gui C."/>
            <person name="Meng S."/>
            <person name="Li G."/>
            <person name="Viehrig K."/>
            <person name="Ye F."/>
            <person name="Su P."/>
            <person name="Kiefer A.F."/>
            <person name="Nichols A."/>
            <person name="Cepeda A.J."/>
            <person name="Yan W."/>
            <person name="Fan B."/>
            <person name="Jiang Y."/>
            <person name="Adhikari A."/>
            <person name="Zheng C.-J."/>
            <person name="Schuster L."/>
            <person name="Cowan T.M."/>
            <person name="Smanski M.J."/>
            <person name="Chevrette M.G."/>
            <person name="De Carvalho L.P.S."/>
            <person name="Shen B."/>
        </authorList>
    </citation>
    <scope>NUCLEOTIDE SEQUENCE [LARGE SCALE GENOMIC DNA]</scope>
    <source>
        <strain evidence="2 3">NPDC046838</strain>
    </source>
</reference>
<organism evidence="2 3">
    <name type="scientific">Streptomyces atriruber</name>
    <dbReference type="NCBI Taxonomy" id="545121"/>
    <lineage>
        <taxon>Bacteria</taxon>
        <taxon>Bacillati</taxon>
        <taxon>Actinomycetota</taxon>
        <taxon>Actinomycetes</taxon>
        <taxon>Kitasatosporales</taxon>
        <taxon>Streptomycetaceae</taxon>
        <taxon>Streptomyces</taxon>
    </lineage>
</organism>
<sequence>MSPDGLVAAEWLFAAPPFELGGLPIAWQFSGRTHATSVMTEWNAYFTRGIPYEALIDLLVAVDASEVADWGLADADVVLDALGAQGWLRDADRPRTTASDLVLSCCLSLEPVPPLIQDGDPRPGQVGWQAWAEPLLGEPYLWCAGFSASVPHELVAAFASALVSPTPVARRTLPDGLGDRGTITLRDF</sequence>
<feature type="domain" description="DUF317" evidence="1">
    <location>
        <begin position="2"/>
        <end position="65"/>
    </location>
</feature>
<comment type="caution">
    <text evidence="2">The sequence shown here is derived from an EMBL/GenBank/DDBJ whole genome shotgun (WGS) entry which is preliminary data.</text>
</comment>
<evidence type="ECO:0000259" key="1">
    <source>
        <dbReference type="Pfam" id="PF03771"/>
    </source>
</evidence>
<evidence type="ECO:0000313" key="2">
    <source>
        <dbReference type="EMBL" id="MEU6825578.1"/>
    </source>
</evidence>
<dbReference type="Proteomes" id="UP001551176">
    <property type="component" value="Unassembled WGS sequence"/>
</dbReference>
<dbReference type="EMBL" id="JBEYXV010000021">
    <property type="protein sequence ID" value="MEU6825578.1"/>
    <property type="molecule type" value="Genomic_DNA"/>
</dbReference>